<accession>F4R610</accession>
<organism evidence="3">
    <name type="scientific">Melampsora larici-populina (strain 98AG31 / pathotype 3-4-7)</name>
    <name type="common">Poplar leaf rust fungus</name>
    <dbReference type="NCBI Taxonomy" id="747676"/>
    <lineage>
        <taxon>Eukaryota</taxon>
        <taxon>Fungi</taxon>
        <taxon>Dikarya</taxon>
        <taxon>Basidiomycota</taxon>
        <taxon>Pucciniomycotina</taxon>
        <taxon>Pucciniomycetes</taxon>
        <taxon>Pucciniales</taxon>
        <taxon>Melampsoraceae</taxon>
        <taxon>Melampsora</taxon>
    </lineage>
</organism>
<evidence type="ECO:0000256" key="1">
    <source>
        <dbReference type="SAM" id="MobiDB-lite"/>
    </source>
</evidence>
<evidence type="ECO:0000313" key="3">
    <source>
        <dbReference type="Proteomes" id="UP000001072"/>
    </source>
</evidence>
<feature type="region of interest" description="Disordered" evidence="1">
    <location>
        <begin position="128"/>
        <end position="387"/>
    </location>
</feature>
<dbReference type="VEuPathDB" id="FungiDB:MELLADRAFT_89392"/>
<dbReference type="RefSeq" id="XP_007404511.1">
    <property type="nucleotide sequence ID" value="XM_007404449.1"/>
</dbReference>
<dbReference type="InParanoid" id="F4R610"/>
<feature type="compositionally biased region" description="Polar residues" evidence="1">
    <location>
        <begin position="309"/>
        <end position="318"/>
    </location>
</feature>
<feature type="compositionally biased region" description="Low complexity" evidence="1">
    <location>
        <begin position="129"/>
        <end position="144"/>
    </location>
</feature>
<reference evidence="3" key="1">
    <citation type="journal article" date="2011" name="Proc. Natl. Acad. Sci. U.S.A.">
        <title>Obligate biotrophy features unraveled by the genomic analysis of rust fungi.</title>
        <authorList>
            <person name="Duplessis S."/>
            <person name="Cuomo C.A."/>
            <person name="Lin Y.-C."/>
            <person name="Aerts A."/>
            <person name="Tisserant E."/>
            <person name="Veneault-Fourrey C."/>
            <person name="Joly D.L."/>
            <person name="Hacquard S."/>
            <person name="Amselem J."/>
            <person name="Cantarel B.L."/>
            <person name="Chiu R."/>
            <person name="Coutinho P.M."/>
            <person name="Feau N."/>
            <person name="Field M."/>
            <person name="Frey P."/>
            <person name="Gelhaye E."/>
            <person name="Goldberg J."/>
            <person name="Grabherr M.G."/>
            <person name="Kodira C.D."/>
            <person name="Kohler A."/>
            <person name="Kuees U."/>
            <person name="Lindquist E.A."/>
            <person name="Lucas S.M."/>
            <person name="Mago R."/>
            <person name="Mauceli E."/>
            <person name="Morin E."/>
            <person name="Murat C."/>
            <person name="Pangilinan J.L."/>
            <person name="Park R."/>
            <person name="Pearson M."/>
            <person name="Quesneville H."/>
            <person name="Rouhier N."/>
            <person name="Sakthikumar S."/>
            <person name="Salamov A.A."/>
            <person name="Schmutz J."/>
            <person name="Selles B."/>
            <person name="Shapiro H."/>
            <person name="Tanguay P."/>
            <person name="Tuskan G.A."/>
            <person name="Henrissat B."/>
            <person name="Van de Peer Y."/>
            <person name="Rouze P."/>
            <person name="Ellis J.G."/>
            <person name="Dodds P.N."/>
            <person name="Schein J.E."/>
            <person name="Zhong S."/>
            <person name="Hamelin R.C."/>
            <person name="Grigoriev I.V."/>
            <person name="Szabo L.J."/>
            <person name="Martin F."/>
        </authorList>
    </citation>
    <scope>NUCLEOTIDE SEQUENCE [LARGE SCALE GENOMIC DNA]</scope>
    <source>
        <strain evidence="3">98AG31 / pathotype 3-4-7</strain>
    </source>
</reference>
<dbReference type="EMBL" id="GL883091">
    <property type="protein sequence ID" value="EGG12136.1"/>
    <property type="molecule type" value="Genomic_DNA"/>
</dbReference>
<dbReference type="Proteomes" id="UP000001072">
    <property type="component" value="Unassembled WGS sequence"/>
</dbReference>
<feature type="compositionally biased region" description="Pro residues" evidence="1">
    <location>
        <begin position="165"/>
        <end position="237"/>
    </location>
</feature>
<dbReference type="eggNOG" id="ENOG502S65C">
    <property type="taxonomic scope" value="Eukaryota"/>
</dbReference>
<dbReference type="STRING" id="747676.F4R610"/>
<feature type="compositionally biased region" description="Low complexity" evidence="1">
    <location>
        <begin position="102"/>
        <end position="115"/>
    </location>
</feature>
<dbReference type="AlphaFoldDB" id="F4R610"/>
<protein>
    <submittedName>
        <fullName evidence="2">Uncharacterized protein</fullName>
    </submittedName>
</protein>
<name>F4R610_MELLP</name>
<feature type="compositionally biased region" description="Polar residues" evidence="1">
    <location>
        <begin position="243"/>
        <end position="253"/>
    </location>
</feature>
<sequence length="414" mass="44386">MRPFNPFDVEVTPEEIRSFLRYEFPFVPEAPPRMPIQGLQQLAQKWINLHAQAEASKRSQGIGQNATDIKPVLNRAVLDASKHTDKPTNSSSTRVIQKPRPSESSSAANVSKSPPLSALDIEINLLADTGGSTSLKSSSRTVSGNNRKDEALSGRHESRAAPTPKNNPVPTPKNKPTPTPKLQPAPTPKAKPAPTPKAKPAPTPKAKPAPTPKAKPAPTPKAKPAPTPKNKPAPIPKNKPATQNTITRKSNQFVAVKQPLSPSPKNSAFPGSSVQKKSGLKSSQSSACHKRDSDEAFSSDTEQELASLPPTQKKSSSLAPVKKDPITRKSKPSKSYPPAKVRFSAPDLSQGSDTSSLTPLESSDSTFDVECEESVPHSTPCDPLPESTEPCNCECRKEMSGLKSRVEVLEGFLL</sequence>
<dbReference type="HOGENOM" id="CLU_664070_0_0_1"/>
<evidence type="ECO:0000313" key="2">
    <source>
        <dbReference type="EMBL" id="EGG12136.1"/>
    </source>
</evidence>
<feature type="region of interest" description="Disordered" evidence="1">
    <location>
        <begin position="79"/>
        <end position="116"/>
    </location>
</feature>
<feature type="compositionally biased region" description="Polar residues" evidence="1">
    <location>
        <begin position="347"/>
        <end position="366"/>
    </location>
</feature>
<keyword evidence="3" id="KW-1185">Reference proteome</keyword>
<dbReference type="KEGG" id="mlr:MELLADRAFT_89392"/>
<gene>
    <name evidence="2" type="ORF">MELLADRAFT_89392</name>
</gene>
<proteinExistence type="predicted"/>
<feature type="compositionally biased region" description="Low complexity" evidence="1">
    <location>
        <begin position="271"/>
        <end position="286"/>
    </location>
</feature>
<dbReference type="GeneID" id="18935174"/>
<feature type="compositionally biased region" description="Basic and acidic residues" evidence="1">
    <location>
        <begin position="146"/>
        <end position="159"/>
    </location>
</feature>